<proteinExistence type="predicted"/>
<organism evidence="1 2">
    <name type="scientific">Pluteus cervinus</name>
    <dbReference type="NCBI Taxonomy" id="181527"/>
    <lineage>
        <taxon>Eukaryota</taxon>
        <taxon>Fungi</taxon>
        <taxon>Dikarya</taxon>
        <taxon>Basidiomycota</taxon>
        <taxon>Agaricomycotina</taxon>
        <taxon>Agaricomycetes</taxon>
        <taxon>Agaricomycetidae</taxon>
        <taxon>Agaricales</taxon>
        <taxon>Pluteineae</taxon>
        <taxon>Pluteaceae</taxon>
        <taxon>Pluteus</taxon>
    </lineage>
</organism>
<keyword evidence="2" id="KW-1185">Reference proteome</keyword>
<gene>
    <name evidence="1" type="ORF">BDN72DRAFT_893437</name>
</gene>
<dbReference type="EMBL" id="ML208271">
    <property type="protein sequence ID" value="TFK73975.1"/>
    <property type="molecule type" value="Genomic_DNA"/>
</dbReference>
<accession>A0ACD3B769</accession>
<protein>
    <submittedName>
        <fullName evidence="1">Uncharacterized protein</fullName>
    </submittedName>
</protein>
<reference evidence="1 2" key="1">
    <citation type="journal article" date="2019" name="Nat. Ecol. Evol.">
        <title>Megaphylogeny resolves global patterns of mushroom evolution.</title>
        <authorList>
            <person name="Varga T."/>
            <person name="Krizsan K."/>
            <person name="Foldi C."/>
            <person name="Dima B."/>
            <person name="Sanchez-Garcia M."/>
            <person name="Sanchez-Ramirez S."/>
            <person name="Szollosi G.J."/>
            <person name="Szarkandi J.G."/>
            <person name="Papp V."/>
            <person name="Albert L."/>
            <person name="Andreopoulos W."/>
            <person name="Angelini C."/>
            <person name="Antonin V."/>
            <person name="Barry K.W."/>
            <person name="Bougher N.L."/>
            <person name="Buchanan P."/>
            <person name="Buyck B."/>
            <person name="Bense V."/>
            <person name="Catcheside P."/>
            <person name="Chovatia M."/>
            <person name="Cooper J."/>
            <person name="Damon W."/>
            <person name="Desjardin D."/>
            <person name="Finy P."/>
            <person name="Geml J."/>
            <person name="Haridas S."/>
            <person name="Hughes K."/>
            <person name="Justo A."/>
            <person name="Karasinski D."/>
            <person name="Kautmanova I."/>
            <person name="Kiss B."/>
            <person name="Kocsube S."/>
            <person name="Kotiranta H."/>
            <person name="LaButti K.M."/>
            <person name="Lechner B.E."/>
            <person name="Liimatainen K."/>
            <person name="Lipzen A."/>
            <person name="Lukacs Z."/>
            <person name="Mihaltcheva S."/>
            <person name="Morgado L.N."/>
            <person name="Niskanen T."/>
            <person name="Noordeloos M.E."/>
            <person name="Ohm R.A."/>
            <person name="Ortiz-Santana B."/>
            <person name="Ovrebo C."/>
            <person name="Racz N."/>
            <person name="Riley R."/>
            <person name="Savchenko A."/>
            <person name="Shiryaev A."/>
            <person name="Soop K."/>
            <person name="Spirin V."/>
            <person name="Szebenyi C."/>
            <person name="Tomsovsky M."/>
            <person name="Tulloss R.E."/>
            <person name="Uehling J."/>
            <person name="Grigoriev I.V."/>
            <person name="Vagvolgyi C."/>
            <person name="Papp T."/>
            <person name="Martin F.M."/>
            <person name="Miettinen O."/>
            <person name="Hibbett D.S."/>
            <person name="Nagy L.G."/>
        </authorList>
    </citation>
    <scope>NUCLEOTIDE SEQUENCE [LARGE SCALE GENOMIC DNA]</scope>
    <source>
        <strain evidence="1 2">NL-1719</strain>
    </source>
</reference>
<dbReference type="Proteomes" id="UP000308600">
    <property type="component" value="Unassembled WGS sequence"/>
</dbReference>
<evidence type="ECO:0000313" key="2">
    <source>
        <dbReference type="Proteomes" id="UP000308600"/>
    </source>
</evidence>
<evidence type="ECO:0000313" key="1">
    <source>
        <dbReference type="EMBL" id="TFK73975.1"/>
    </source>
</evidence>
<name>A0ACD3B769_9AGAR</name>
<sequence length="1442" mass="159584">MHDYTEGASAVDIEAALASASLSRRESQYSAFGDEEDDTAMYSGPGHAANPSSVSRMSHFEPGRRSSEARSLHRRRSKDSGISGWRARRRDSGASGISRHSIDGESSEDDNGENAVGHRSYQHHDSPSPVSRSTVFDNLANIFGRRATDASTHKTGRSRRSSVSTSRHSRRRHRDSLSEPGVEAEDEERWGYSSGEELSGDEADSLTRDNISIAASMEYDSEPASPSTRAQALPLLASDPIFGGEARIDIETPFALLDSPPAGPPSRQTLYISDEDFTIRFVGYEKVYWRVQLWRLGCLVTLGLLGLLGHWFPRLWLRWVAREKGFVSSNDGFVVVESAYRDISLFPLRRLPYQYHISTVFPLTVPTTDRLASSENTPEGYDPMSGTLSHLVIVDYRYSRFALDPRTGLFNFIRNWRDPAWSSTSSVSSGLVPETRIQRLQLFGKNEIDIEGKSTVALLVDEVIHPFYVFQIASIILWSLDDYYYYAFCIGLISVASILTTLLDTKKTIARMRDMSRFSCNVEVLVNGQWTECDSMDLVSGDIVNLTSVPLTVVPADLFLVSGDAIVNESMLTGESVPVSKVPIKDDDLIRWRDLKDENPKCFLYAGTRVVRIRGPFTEDSGHARPALAMVARTGFNTTKGALVRSMLFPKPIGFKFYRDSVRFIGVLAGIAGVGFCFSAAQFIEMGLKWQTILVRALDLITVVVPPALPATLSIGTSFAIGRLRRAGIFCISPSRVNVGGKVNVCCFDKTGTLTEDGLDILGIRALDRSVPRFGELLEDIHDLPLGVGKATFLHALATCHSLKLVDGHVIGDPLDAKMFEFTKWTLEEGQAGGVGVIKTRAGAVVERTALVQTVVRPPGSTGFRLEDALKGSAKVHTHFLELGVIRTFEFVSSLRRMSVVVKRLKGTSMEVYVKGAPEVMASICEPDSFPQDYEDLLSYYTKRGYRVIAVAGKSVENLSWLKAQRMRREQAESGLRFLGLIIFENRLKPGTAPAIQALRTAHLACRMITGDNPLTAVSVARECNLINQSSHVFSPVFVRGNASTPNSKLEWTCVDDPGWMLDSYSLKPQAPPPRHTVEDDEADYQDFSLVVTGDVFRWMLNHAPLETLQRMLVKTQIFSRMSPDEKNEVVERLQSFGYTVLMCGDGANDCSALKAADVGISLSEAEASVAAPFTSSTPDIACVLEVIKEGRASLVTSFSCFKYMALYSLIQFTSVTLLYSFASSLGDFQFLYIDLFIIIPVAVTMGRTLPYPRIHTKRPTASLVSRKVLVSIIGQIVINATVQAWAYLWVREQSWYTPPPSADPFQDGNKLESLNFENTVLFLISCFQYILVAAVFSIGPPYRKSMWTNGWLMAAVGILTGLNLWMLLAPPGVAVQVLTLMTIPVMGRYMLLLGVVLNVAVSMIFEEWGAGWVADTLGRWMELWTSRRRTAKGYKLVDGGE</sequence>